<proteinExistence type="inferred from homology"/>
<dbReference type="InterPro" id="IPR020846">
    <property type="entry name" value="MFS_dom"/>
</dbReference>
<keyword evidence="3" id="KW-0812">Transmembrane</keyword>
<feature type="transmembrane region" description="Helical" evidence="3">
    <location>
        <begin position="199"/>
        <end position="221"/>
    </location>
</feature>
<dbReference type="GO" id="GO:0016020">
    <property type="term" value="C:membrane"/>
    <property type="evidence" value="ECO:0007669"/>
    <property type="project" value="UniProtKB-SubCell"/>
</dbReference>
<protein>
    <submittedName>
        <fullName evidence="5">MFS general substrate transporter</fullName>
    </submittedName>
</protein>
<dbReference type="Gene3D" id="1.20.1250.20">
    <property type="entry name" value="MFS general substrate transporter like domains"/>
    <property type="match status" value="2"/>
</dbReference>
<dbReference type="PROSITE" id="PS50850">
    <property type="entry name" value="MFS"/>
    <property type="match status" value="1"/>
</dbReference>
<dbReference type="AlphaFoldDB" id="A0A165N2T7"/>
<name>A0A165N2T7_9APHY</name>
<gene>
    <name evidence="5" type="ORF">DAEQUDRAFT_730267</name>
</gene>
<feature type="transmembrane region" description="Helical" evidence="3">
    <location>
        <begin position="277"/>
        <end position="297"/>
    </location>
</feature>
<comment type="similarity">
    <text evidence="2">Belongs to the major facilitator superfamily. Monocarboxylate porter (TC 2.A.1.13) family.</text>
</comment>
<feature type="transmembrane region" description="Helical" evidence="3">
    <location>
        <begin position="173"/>
        <end position="193"/>
    </location>
</feature>
<feature type="transmembrane region" description="Helical" evidence="3">
    <location>
        <begin position="133"/>
        <end position="153"/>
    </location>
</feature>
<evidence type="ECO:0000313" key="5">
    <source>
        <dbReference type="EMBL" id="KZT66437.1"/>
    </source>
</evidence>
<comment type="subcellular location">
    <subcellularLocation>
        <location evidence="1">Membrane</location>
        <topology evidence="1">Multi-pass membrane protein</topology>
    </subcellularLocation>
</comment>
<evidence type="ECO:0000256" key="1">
    <source>
        <dbReference type="ARBA" id="ARBA00004141"/>
    </source>
</evidence>
<sequence>MATVTENLPLQPTKELSPELEATVADLPSGPQVPLDGGLAAWLSVIGGWLVMFCSFGYVNSFGVFQAYYTVHHTGTSSDISWIGSLQLFLTFLVGLPSGKLLDAGHFRASLLFGSTLLVFSLFMLSLAHPGKYYQLILAQGVAMGLGSGFLLVPAQSVQAHHWRKRRSMAMGIVATGAGAGGLIYPILLNRLINGSVGFAWGVRASAFLTLGLLVVANCIMTTRPTNTPGQTASKFRTQIKVIFTDTAYLFIAVGYFLTFIGMYYPYFYIQLWTNAHGLSSTLAFYTVAILNASSIFGRTMLNAVAAEVGLFNLLVPVNAVLGVLVFAMFGVTSTAAVIVFCILYGFFTGAFLSLSPPALVGLANSPDEVGLRLGVSYFIASFAFLIGTPINGALLGPDYHWYRPTVFSAVLLLAGALTTSIARAVYARRKGTQRV</sequence>
<keyword evidence="6" id="KW-1185">Reference proteome</keyword>
<evidence type="ECO:0000259" key="4">
    <source>
        <dbReference type="PROSITE" id="PS50850"/>
    </source>
</evidence>
<dbReference type="GO" id="GO:0022857">
    <property type="term" value="F:transmembrane transporter activity"/>
    <property type="evidence" value="ECO:0007669"/>
    <property type="project" value="InterPro"/>
</dbReference>
<feature type="transmembrane region" description="Helical" evidence="3">
    <location>
        <begin position="242"/>
        <end position="265"/>
    </location>
</feature>
<dbReference type="PANTHER" id="PTHR11360">
    <property type="entry name" value="MONOCARBOXYLATE TRANSPORTER"/>
    <property type="match status" value="1"/>
</dbReference>
<dbReference type="InterPro" id="IPR036259">
    <property type="entry name" value="MFS_trans_sf"/>
</dbReference>
<feature type="domain" description="Major facilitator superfamily (MFS) profile" evidence="4">
    <location>
        <begin position="41"/>
        <end position="433"/>
    </location>
</feature>
<organism evidence="5 6">
    <name type="scientific">Daedalea quercina L-15889</name>
    <dbReference type="NCBI Taxonomy" id="1314783"/>
    <lineage>
        <taxon>Eukaryota</taxon>
        <taxon>Fungi</taxon>
        <taxon>Dikarya</taxon>
        <taxon>Basidiomycota</taxon>
        <taxon>Agaricomycotina</taxon>
        <taxon>Agaricomycetes</taxon>
        <taxon>Polyporales</taxon>
        <taxon>Fomitopsis</taxon>
    </lineage>
</organism>
<keyword evidence="3" id="KW-1133">Transmembrane helix</keyword>
<accession>A0A165N2T7</accession>
<evidence type="ECO:0000313" key="6">
    <source>
        <dbReference type="Proteomes" id="UP000076727"/>
    </source>
</evidence>
<feature type="transmembrane region" description="Helical" evidence="3">
    <location>
        <begin position="407"/>
        <end position="427"/>
    </location>
</feature>
<dbReference type="Proteomes" id="UP000076727">
    <property type="component" value="Unassembled WGS sequence"/>
</dbReference>
<dbReference type="InterPro" id="IPR011701">
    <property type="entry name" value="MFS"/>
</dbReference>
<feature type="transmembrane region" description="Helical" evidence="3">
    <location>
        <begin position="376"/>
        <end position="395"/>
    </location>
</feature>
<feature type="transmembrane region" description="Helical" evidence="3">
    <location>
        <begin position="336"/>
        <end position="355"/>
    </location>
</feature>
<dbReference type="SUPFAM" id="SSF103473">
    <property type="entry name" value="MFS general substrate transporter"/>
    <property type="match status" value="1"/>
</dbReference>
<dbReference type="PANTHER" id="PTHR11360:SF234">
    <property type="entry name" value="MFS-TYPE TRANSPORTER DBAD-RELATED"/>
    <property type="match status" value="1"/>
</dbReference>
<dbReference type="STRING" id="1314783.A0A165N2T7"/>
<keyword evidence="3" id="KW-0472">Membrane</keyword>
<feature type="transmembrane region" description="Helical" evidence="3">
    <location>
        <begin position="80"/>
        <end position="97"/>
    </location>
</feature>
<evidence type="ECO:0000256" key="3">
    <source>
        <dbReference type="SAM" id="Phobius"/>
    </source>
</evidence>
<dbReference type="EMBL" id="KV429089">
    <property type="protein sequence ID" value="KZT66437.1"/>
    <property type="molecule type" value="Genomic_DNA"/>
</dbReference>
<dbReference type="InterPro" id="IPR050327">
    <property type="entry name" value="Proton-linked_MCT"/>
</dbReference>
<feature type="transmembrane region" description="Helical" evidence="3">
    <location>
        <begin position="39"/>
        <end position="60"/>
    </location>
</feature>
<reference evidence="5 6" key="1">
    <citation type="journal article" date="2016" name="Mol. Biol. Evol.">
        <title>Comparative Genomics of Early-Diverging Mushroom-Forming Fungi Provides Insights into the Origins of Lignocellulose Decay Capabilities.</title>
        <authorList>
            <person name="Nagy L.G."/>
            <person name="Riley R."/>
            <person name="Tritt A."/>
            <person name="Adam C."/>
            <person name="Daum C."/>
            <person name="Floudas D."/>
            <person name="Sun H."/>
            <person name="Yadav J.S."/>
            <person name="Pangilinan J."/>
            <person name="Larsson K.H."/>
            <person name="Matsuura K."/>
            <person name="Barry K."/>
            <person name="Labutti K."/>
            <person name="Kuo R."/>
            <person name="Ohm R.A."/>
            <person name="Bhattacharya S.S."/>
            <person name="Shirouzu T."/>
            <person name="Yoshinaga Y."/>
            <person name="Martin F.M."/>
            <person name="Grigoriev I.V."/>
            <person name="Hibbett D.S."/>
        </authorList>
    </citation>
    <scope>NUCLEOTIDE SEQUENCE [LARGE SCALE GENOMIC DNA]</scope>
    <source>
        <strain evidence="5 6">L-15889</strain>
    </source>
</reference>
<feature type="transmembrane region" description="Helical" evidence="3">
    <location>
        <begin position="109"/>
        <end position="127"/>
    </location>
</feature>
<evidence type="ECO:0000256" key="2">
    <source>
        <dbReference type="ARBA" id="ARBA00006727"/>
    </source>
</evidence>
<dbReference type="OrthoDB" id="6499973at2759"/>
<dbReference type="Pfam" id="PF07690">
    <property type="entry name" value="MFS_1"/>
    <property type="match status" value="1"/>
</dbReference>
<feature type="transmembrane region" description="Helical" evidence="3">
    <location>
        <begin position="309"/>
        <end position="330"/>
    </location>
</feature>